<evidence type="ECO:0000256" key="6">
    <source>
        <dbReference type="RuleBase" id="RU362006"/>
    </source>
</evidence>
<keyword evidence="4 6" id="KW-1133">Transmembrane helix</keyword>
<dbReference type="InterPro" id="IPR004345">
    <property type="entry name" value="TB2_DP1_HVA22"/>
</dbReference>
<dbReference type="EMBL" id="CM010724">
    <property type="protein sequence ID" value="RZC79831.1"/>
    <property type="molecule type" value="Genomic_DNA"/>
</dbReference>
<gene>
    <name evidence="8" type="ORF">C5167_042407</name>
</gene>
<evidence type="ECO:0000256" key="5">
    <source>
        <dbReference type="ARBA" id="ARBA00023136"/>
    </source>
</evidence>
<name>A0A4Y7L622_PAPSO</name>
<keyword evidence="5 6" id="KW-0472">Membrane</keyword>
<sequence>MGSGSFIALMIDVASGPLLSLIYPLFFTIQAVENGAAADHGPLLKYWSIYSGLALIEYFLEFIIDWLPWDLVMAVINVFLVIPHFNGAELVYQQVKAKFLETNPSSLLSDSPPFLNNLLKDQLGIMESLGKFLNSALQSITSVLGRSREPLSREPLIQSNEFRSMPARPNTHYQNPHTYDVPEDENSGSLRSRSYSMRNPTVNFDSNQDSHVDNGAARSQSMRYPSFNRESSSTNDNSQSNDGRTSGRLKTVPLRGGDYPDSKFAEPKAPKEREIKFRRWGKSKNKPLGKMVIF</sequence>
<evidence type="ECO:0000256" key="1">
    <source>
        <dbReference type="ARBA" id="ARBA00004141"/>
    </source>
</evidence>
<feature type="transmembrane region" description="Helical" evidence="6">
    <location>
        <begin position="43"/>
        <end position="60"/>
    </location>
</feature>
<dbReference type="Pfam" id="PF03134">
    <property type="entry name" value="TB2_DP1_HVA22"/>
    <property type="match status" value="1"/>
</dbReference>
<keyword evidence="3 6" id="KW-0812">Transmembrane</keyword>
<protein>
    <recommendedName>
        <fullName evidence="6">HVA22-like protein</fullName>
    </recommendedName>
</protein>
<evidence type="ECO:0000256" key="3">
    <source>
        <dbReference type="ARBA" id="ARBA00022692"/>
    </source>
</evidence>
<evidence type="ECO:0000256" key="7">
    <source>
        <dbReference type="SAM" id="MobiDB-lite"/>
    </source>
</evidence>
<comment type="subcellular location">
    <subcellularLocation>
        <location evidence="1 6">Membrane</location>
        <topology evidence="1 6">Multi-pass membrane protein</topology>
    </subcellularLocation>
</comment>
<organism evidence="8 9">
    <name type="scientific">Papaver somniferum</name>
    <name type="common">Opium poppy</name>
    <dbReference type="NCBI Taxonomy" id="3469"/>
    <lineage>
        <taxon>Eukaryota</taxon>
        <taxon>Viridiplantae</taxon>
        <taxon>Streptophyta</taxon>
        <taxon>Embryophyta</taxon>
        <taxon>Tracheophyta</taxon>
        <taxon>Spermatophyta</taxon>
        <taxon>Magnoliopsida</taxon>
        <taxon>Ranunculales</taxon>
        <taxon>Papaveraceae</taxon>
        <taxon>Papaveroideae</taxon>
        <taxon>Papaver</taxon>
    </lineage>
</organism>
<feature type="region of interest" description="Disordered" evidence="7">
    <location>
        <begin position="155"/>
        <end position="273"/>
    </location>
</feature>
<dbReference type="GO" id="GO:0016020">
    <property type="term" value="C:membrane"/>
    <property type="evidence" value="ECO:0007669"/>
    <property type="project" value="UniProtKB-SubCell"/>
</dbReference>
<proteinExistence type="inferred from homology"/>
<evidence type="ECO:0000313" key="9">
    <source>
        <dbReference type="Proteomes" id="UP000316621"/>
    </source>
</evidence>
<keyword evidence="9" id="KW-1185">Reference proteome</keyword>
<feature type="compositionally biased region" description="Low complexity" evidence="7">
    <location>
        <begin position="231"/>
        <end position="242"/>
    </location>
</feature>
<evidence type="ECO:0000256" key="2">
    <source>
        <dbReference type="ARBA" id="ARBA00008573"/>
    </source>
</evidence>
<dbReference type="PANTHER" id="PTHR12300">
    <property type="entry name" value="HVA22-LIKE PROTEINS"/>
    <property type="match status" value="1"/>
</dbReference>
<dbReference type="Gramene" id="RZC79831">
    <property type="protein sequence ID" value="RZC79831"/>
    <property type="gene ID" value="C5167_042407"/>
</dbReference>
<dbReference type="AlphaFoldDB" id="A0A4Y7L622"/>
<dbReference type="PANTHER" id="PTHR12300:SF161">
    <property type="entry name" value="RECEPTOR EXPRESSION-ENHANCING PROTEIN"/>
    <property type="match status" value="1"/>
</dbReference>
<reference evidence="8 9" key="1">
    <citation type="journal article" date="2018" name="Science">
        <title>The opium poppy genome and morphinan production.</title>
        <authorList>
            <person name="Guo L."/>
            <person name="Winzer T."/>
            <person name="Yang X."/>
            <person name="Li Y."/>
            <person name="Ning Z."/>
            <person name="He Z."/>
            <person name="Teodor R."/>
            <person name="Lu Y."/>
            <person name="Bowser T.A."/>
            <person name="Graham I.A."/>
            <person name="Ye K."/>
        </authorList>
    </citation>
    <scope>NUCLEOTIDE SEQUENCE [LARGE SCALE GENOMIC DNA]</scope>
    <source>
        <strain evidence="9">cv. HN1</strain>
        <tissue evidence="8">Leaves</tissue>
    </source>
</reference>
<comment type="similarity">
    <text evidence="2 6">Belongs to the DP1 family.</text>
</comment>
<dbReference type="Proteomes" id="UP000316621">
    <property type="component" value="Chromosome 10"/>
</dbReference>
<evidence type="ECO:0000313" key="8">
    <source>
        <dbReference type="EMBL" id="RZC79831.1"/>
    </source>
</evidence>
<dbReference type="OrthoDB" id="10009287at2759"/>
<accession>A0A4Y7L622</accession>
<feature type="compositionally biased region" description="Basic and acidic residues" evidence="7">
    <location>
        <begin position="258"/>
        <end position="273"/>
    </location>
</feature>
<feature type="transmembrane region" description="Helical" evidence="6">
    <location>
        <begin position="6"/>
        <end position="31"/>
    </location>
</feature>
<evidence type="ECO:0000256" key="4">
    <source>
        <dbReference type="ARBA" id="ARBA00022989"/>
    </source>
</evidence>
<feature type="compositionally biased region" description="Polar residues" evidence="7">
    <location>
        <begin position="187"/>
        <end position="209"/>
    </location>
</feature>
<dbReference type="STRING" id="3469.A0A4Y7L622"/>